<evidence type="ECO:0000313" key="2">
    <source>
        <dbReference type="Proteomes" id="UP000198634"/>
    </source>
</evidence>
<proteinExistence type="predicted"/>
<evidence type="ECO:0008006" key="3">
    <source>
        <dbReference type="Google" id="ProtNLM"/>
    </source>
</evidence>
<accession>A0A1H9CQV0</accession>
<sequence>MSLTLIHTAEVHRATFEALRDRIAPGAVLRHVVRADWLARAQGGIDGALTAEITEEIAAAGGKVLCSCTTLGPVAGAAGAIRIDQPMMQAAAEAGGAVMLAYCLRSTEGPSLALLRHEMAAAGNNSAVVPLFLGQHWPLFEAGDGAGFAHALAASLREAILAGQPGCVVPDCVVLAQASMAGAAEVLGDLGVPVLSSPALALRAGLAV</sequence>
<organism evidence="1 2">
    <name type="scientific">Thalassovita taeanensis</name>
    <dbReference type="NCBI Taxonomy" id="657014"/>
    <lineage>
        <taxon>Bacteria</taxon>
        <taxon>Pseudomonadati</taxon>
        <taxon>Pseudomonadota</taxon>
        <taxon>Alphaproteobacteria</taxon>
        <taxon>Rhodobacterales</taxon>
        <taxon>Roseobacteraceae</taxon>
        <taxon>Thalassovita</taxon>
    </lineage>
</organism>
<dbReference type="EMBL" id="FOEP01000003">
    <property type="protein sequence ID" value="SEQ03534.1"/>
    <property type="molecule type" value="Genomic_DNA"/>
</dbReference>
<dbReference type="AlphaFoldDB" id="A0A1H9CQV0"/>
<gene>
    <name evidence="1" type="ORF">SAMN04488092_103353</name>
</gene>
<evidence type="ECO:0000313" key="1">
    <source>
        <dbReference type="EMBL" id="SEQ03534.1"/>
    </source>
</evidence>
<reference evidence="1 2" key="1">
    <citation type="submission" date="2016-10" db="EMBL/GenBank/DDBJ databases">
        <authorList>
            <person name="de Groot N.N."/>
        </authorList>
    </citation>
    <scope>NUCLEOTIDE SEQUENCE [LARGE SCALE GENOMIC DNA]</scope>
    <source>
        <strain evidence="1 2">DSM 22007</strain>
    </source>
</reference>
<dbReference type="OrthoDB" id="978447at2"/>
<name>A0A1H9CQV0_9RHOB</name>
<dbReference type="RefSeq" id="WP_090269050.1">
    <property type="nucleotide sequence ID" value="NZ_FOEP01000003.1"/>
</dbReference>
<protein>
    <recommendedName>
        <fullName evidence="3">Asp/Glu/Hydantoin racemase</fullName>
    </recommendedName>
</protein>
<keyword evidence="2" id="KW-1185">Reference proteome</keyword>
<dbReference type="Proteomes" id="UP000198634">
    <property type="component" value="Unassembled WGS sequence"/>
</dbReference>
<dbReference type="STRING" id="657014.SAMN04488092_103353"/>